<gene>
    <name evidence="2" type="ORF">K466DRAFT_605591</name>
</gene>
<proteinExistence type="predicted"/>
<accession>A0A5C3NUV9</accession>
<dbReference type="EMBL" id="ML211841">
    <property type="protein sequence ID" value="TFK80128.1"/>
    <property type="molecule type" value="Genomic_DNA"/>
</dbReference>
<evidence type="ECO:0000313" key="2">
    <source>
        <dbReference type="EMBL" id="TFK80128.1"/>
    </source>
</evidence>
<name>A0A5C3NUV9_9APHY</name>
<reference evidence="2 3" key="1">
    <citation type="journal article" date="2019" name="Nat. Ecol. Evol.">
        <title>Megaphylogeny resolves global patterns of mushroom evolution.</title>
        <authorList>
            <person name="Varga T."/>
            <person name="Krizsan K."/>
            <person name="Foldi C."/>
            <person name="Dima B."/>
            <person name="Sanchez-Garcia M."/>
            <person name="Sanchez-Ramirez S."/>
            <person name="Szollosi G.J."/>
            <person name="Szarkandi J.G."/>
            <person name="Papp V."/>
            <person name="Albert L."/>
            <person name="Andreopoulos W."/>
            <person name="Angelini C."/>
            <person name="Antonin V."/>
            <person name="Barry K.W."/>
            <person name="Bougher N.L."/>
            <person name="Buchanan P."/>
            <person name="Buyck B."/>
            <person name="Bense V."/>
            <person name="Catcheside P."/>
            <person name="Chovatia M."/>
            <person name="Cooper J."/>
            <person name="Damon W."/>
            <person name="Desjardin D."/>
            <person name="Finy P."/>
            <person name="Geml J."/>
            <person name="Haridas S."/>
            <person name="Hughes K."/>
            <person name="Justo A."/>
            <person name="Karasinski D."/>
            <person name="Kautmanova I."/>
            <person name="Kiss B."/>
            <person name="Kocsube S."/>
            <person name="Kotiranta H."/>
            <person name="LaButti K.M."/>
            <person name="Lechner B.E."/>
            <person name="Liimatainen K."/>
            <person name="Lipzen A."/>
            <person name="Lukacs Z."/>
            <person name="Mihaltcheva S."/>
            <person name="Morgado L.N."/>
            <person name="Niskanen T."/>
            <person name="Noordeloos M.E."/>
            <person name="Ohm R.A."/>
            <person name="Ortiz-Santana B."/>
            <person name="Ovrebo C."/>
            <person name="Racz N."/>
            <person name="Riley R."/>
            <person name="Savchenko A."/>
            <person name="Shiryaev A."/>
            <person name="Soop K."/>
            <person name="Spirin V."/>
            <person name="Szebenyi C."/>
            <person name="Tomsovsky M."/>
            <person name="Tulloss R.E."/>
            <person name="Uehling J."/>
            <person name="Grigoriev I.V."/>
            <person name="Vagvolgyi C."/>
            <person name="Papp T."/>
            <person name="Martin F.M."/>
            <person name="Miettinen O."/>
            <person name="Hibbett D.S."/>
            <person name="Nagy L.G."/>
        </authorList>
    </citation>
    <scope>NUCLEOTIDE SEQUENCE [LARGE SCALE GENOMIC DNA]</scope>
    <source>
        <strain evidence="2 3">HHB13444</strain>
    </source>
</reference>
<dbReference type="AlphaFoldDB" id="A0A5C3NUV9"/>
<protein>
    <submittedName>
        <fullName evidence="2">Uncharacterized protein</fullName>
    </submittedName>
</protein>
<organism evidence="2 3">
    <name type="scientific">Polyporus arcularius HHB13444</name>
    <dbReference type="NCBI Taxonomy" id="1314778"/>
    <lineage>
        <taxon>Eukaryota</taxon>
        <taxon>Fungi</taxon>
        <taxon>Dikarya</taxon>
        <taxon>Basidiomycota</taxon>
        <taxon>Agaricomycotina</taxon>
        <taxon>Agaricomycetes</taxon>
        <taxon>Polyporales</taxon>
        <taxon>Polyporaceae</taxon>
        <taxon>Polyporus</taxon>
    </lineage>
</organism>
<feature type="compositionally biased region" description="Basic residues" evidence="1">
    <location>
        <begin position="26"/>
        <end position="39"/>
    </location>
</feature>
<sequence>MGRRAIHLTAEAKKAAKRAQAQNYRRSAKGKATKSRSNRRYYERQMDARDTERSLAALEVEIPSDLFARAHGCTLRPCLAVADYGPLLWPPPHRFFQPPTYMLDAMPWPPASSASGKWESRAAVLGSYQWREMIGRCGARMARWTTEPADILHREVTVEVFKRVAGWCALRDTELDVEEEEEYVREVALDWGAKLTSMLVEEWECRTRDGLKGYQEAGKAKRLPWQRFVTQTEQLYKSEARY</sequence>
<keyword evidence="3" id="KW-1185">Reference proteome</keyword>
<feature type="region of interest" description="Disordered" evidence="1">
    <location>
        <begin position="8"/>
        <end position="40"/>
    </location>
</feature>
<dbReference type="Proteomes" id="UP000308197">
    <property type="component" value="Unassembled WGS sequence"/>
</dbReference>
<evidence type="ECO:0000256" key="1">
    <source>
        <dbReference type="SAM" id="MobiDB-lite"/>
    </source>
</evidence>
<evidence type="ECO:0000313" key="3">
    <source>
        <dbReference type="Proteomes" id="UP000308197"/>
    </source>
</evidence>
<dbReference type="InParanoid" id="A0A5C3NUV9"/>